<dbReference type="Proteomes" id="UP000279600">
    <property type="component" value="Chromosome"/>
</dbReference>
<protein>
    <submittedName>
        <fullName evidence="2">Uncharacterized protein</fullName>
    </submittedName>
</protein>
<reference evidence="2 3" key="1">
    <citation type="submission" date="2018-12" db="EMBL/GenBank/DDBJ databases">
        <title>Complete genome of Nonlabens sp. MJ115.</title>
        <authorList>
            <person name="Choi H.S."/>
            <person name="Jung J."/>
        </authorList>
    </citation>
    <scope>NUCLEOTIDE SEQUENCE [LARGE SCALE GENOMIC DNA]</scope>
    <source>
        <strain evidence="2 3">MJ115</strain>
    </source>
</reference>
<evidence type="ECO:0000313" key="2">
    <source>
        <dbReference type="EMBL" id="AZQ44013.1"/>
    </source>
</evidence>
<accession>A0A3S9MY88</accession>
<dbReference type="PROSITE" id="PS51257">
    <property type="entry name" value="PROKAR_LIPOPROTEIN"/>
    <property type="match status" value="1"/>
</dbReference>
<proteinExistence type="predicted"/>
<dbReference type="EMBL" id="CP034549">
    <property type="protein sequence ID" value="AZQ44013.1"/>
    <property type="molecule type" value="Genomic_DNA"/>
</dbReference>
<dbReference type="RefSeq" id="WP_126447032.1">
    <property type="nucleotide sequence ID" value="NZ_CP034549.1"/>
</dbReference>
<feature type="chain" id="PRO_5019328987" evidence="1">
    <location>
        <begin position="23"/>
        <end position="208"/>
    </location>
</feature>
<dbReference type="KEGG" id="noj:EJ995_07115"/>
<organism evidence="2 3">
    <name type="scientific">Nonlabens ponticola</name>
    <dbReference type="NCBI Taxonomy" id="2496866"/>
    <lineage>
        <taxon>Bacteria</taxon>
        <taxon>Pseudomonadati</taxon>
        <taxon>Bacteroidota</taxon>
        <taxon>Flavobacteriia</taxon>
        <taxon>Flavobacteriales</taxon>
        <taxon>Flavobacteriaceae</taxon>
        <taxon>Nonlabens</taxon>
    </lineage>
</organism>
<evidence type="ECO:0000313" key="3">
    <source>
        <dbReference type="Proteomes" id="UP000279600"/>
    </source>
</evidence>
<keyword evidence="1" id="KW-0732">Signal</keyword>
<feature type="signal peptide" evidence="1">
    <location>
        <begin position="1"/>
        <end position="22"/>
    </location>
</feature>
<keyword evidence="3" id="KW-1185">Reference proteome</keyword>
<sequence length="208" mass="24540">MKKPLRILITLLIFLIACESYAQEFNKVYYGIASDSINRDHYLEFKNDSVVELISIHVHMQPQLRIKLTYSNNEGNILIESDQETKQDANQIKQYGFNPFLNEIHIEKDGKALLNKVDGIVYVIYDDFKNKSYTTYIIDSIKYRQENAIANSYGLLERKPKRNRKLKRKLKKIKSDLYNYQIEVYKGIDAYLKYGYDNVFGVIELKRT</sequence>
<gene>
    <name evidence="2" type="ORF">EJ995_07115</name>
</gene>
<evidence type="ECO:0000256" key="1">
    <source>
        <dbReference type="SAM" id="SignalP"/>
    </source>
</evidence>
<dbReference type="AlphaFoldDB" id="A0A3S9MY88"/>
<name>A0A3S9MY88_9FLAO</name>